<accession>A0A3A5KWY7</accession>
<protein>
    <submittedName>
        <fullName evidence="3">FAD-binding oxidoreductase</fullName>
    </submittedName>
</protein>
<dbReference type="Gene3D" id="3.30.9.10">
    <property type="entry name" value="D-Amino Acid Oxidase, subunit A, domain 2"/>
    <property type="match status" value="1"/>
</dbReference>
<dbReference type="GO" id="GO:0016491">
    <property type="term" value="F:oxidoreductase activity"/>
    <property type="evidence" value="ECO:0007669"/>
    <property type="project" value="UniProtKB-KW"/>
</dbReference>
<feature type="domain" description="FAD dependent oxidoreductase" evidence="2">
    <location>
        <begin position="9"/>
        <end position="350"/>
    </location>
</feature>
<comment type="caution">
    <text evidence="3">The sequence shown here is derived from an EMBL/GenBank/DDBJ whole genome shotgun (WGS) entry which is preliminary data.</text>
</comment>
<dbReference type="OrthoDB" id="7421214at2"/>
<sequence>MSAAEQTEVIIIGGGIAGAGAAFEISRTKKVLLLERESHCGYHTTGRSAASFTENYGNGVIRRIVLASRAFLTEPPAGFSDYPLLSKRGMITVARSDQLDLLHQELESAQALVPSIVAMTPAEAIARVPVLRADYLAGAYIEPHSMDIDVNGLHQGYLRNARSRGARVVTNAGVKAISRQGGQWRVETQAGTFLAPLIVNAAGAWGDEVAELAGVRPIGLQPKRRTAFNIPAPDGVSITDWPLVNDVGAEFYFKPDAGQLLASPADATPSEPMDAYPEDIDVAIGAERLGQATTIEVQRVSRSWAGLRTFVADGSPVVGPDDEVPDFVWLVGQGGYGIKTSPALSRVCASLMAGGGLPDDVARQGVALADLTPQRLRSAALRKASAS</sequence>
<organism evidence="3 4">
    <name type="scientific">Mesorhizobium waimense</name>
    <dbReference type="NCBI Taxonomy" id="1300307"/>
    <lineage>
        <taxon>Bacteria</taxon>
        <taxon>Pseudomonadati</taxon>
        <taxon>Pseudomonadota</taxon>
        <taxon>Alphaproteobacteria</taxon>
        <taxon>Hyphomicrobiales</taxon>
        <taxon>Phyllobacteriaceae</taxon>
        <taxon>Mesorhizobium</taxon>
    </lineage>
</organism>
<evidence type="ECO:0000256" key="1">
    <source>
        <dbReference type="ARBA" id="ARBA00023002"/>
    </source>
</evidence>
<evidence type="ECO:0000313" key="3">
    <source>
        <dbReference type="EMBL" id="RJT41272.1"/>
    </source>
</evidence>
<dbReference type="EMBL" id="QZWZ01000003">
    <property type="protein sequence ID" value="RJT41272.1"/>
    <property type="molecule type" value="Genomic_DNA"/>
</dbReference>
<dbReference type="InterPro" id="IPR006076">
    <property type="entry name" value="FAD-dep_OxRdtase"/>
</dbReference>
<reference evidence="3 4" key="1">
    <citation type="submission" date="2018-09" db="EMBL/GenBank/DDBJ databases">
        <title>Mesorhizobium carmichaelinearum sp. nov. isolated from Carmichaelinea spp. root nodules in New Zealand.</title>
        <authorList>
            <person name="De Meyer S.E."/>
        </authorList>
    </citation>
    <scope>NUCLEOTIDE SEQUENCE [LARGE SCALE GENOMIC DNA]</scope>
    <source>
        <strain evidence="3 4">ICMP19557</strain>
    </source>
</reference>
<dbReference type="SUPFAM" id="SSF51905">
    <property type="entry name" value="FAD/NAD(P)-binding domain"/>
    <property type="match status" value="1"/>
</dbReference>
<dbReference type="GO" id="GO:0005737">
    <property type="term" value="C:cytoplasm"/>
    <property type="evidence" value="ECO:0007669"/>
    <property type="project" value="TreeGrafter"/>
</dbReference>
<dbReference type="PANTHER" id="PTHR13847:SF287">
    <property type="entry name" value="FAD-DEPENDENT OXIDOREDUCTASE DOMAIN-CONTAINING PROTEIN 1"/>
    <property type="match status" value="1"/>
</dbReference>
<gene>
    <name evidence="3" type="ORF">D3227_05555</name>
</gene>
<dbReference type="Gene3D" id="3.50.50.60">
    <property type="entry name" value="FAD/NAD(P)-binding domain"/>
    <property type="match status" value="1"/>
</dbReference>
<name>A0A3A5KWY7_9HYPH</name>
<keyword evidence="4" id="KW-1185">Reference proteome</keyword>
<dbReference type="Pfam" id="PF01266">
    <property type="entry name" value="DAO"/>
    <property type="match status" value="1"/>
</dbReference>
<dbReference type="PANTHER" id="PTHR13847">
    <property type="entry name" value="SARCOSINE DEHYDROGENASE-RELATED"/>
    <property type="match status" value="1"/>
</dbReference>
<dbReference type="Proteomes" id="UP000272706">
    <property type="component" value="Unassembled WGS sequence"/>
</dbReference>
<evidence type="ECO:0000313" key="4">
    <source>
        <dbReference type="Proteomes" id="UP000272706"/>
    </source>
</evidence>
<proteinExistence type="predicted"/>
<evidence type="ECO:0000259" key="2">
    <source>
        <dbReference type="Pfam" id="PF01266"/>
    </source>
</evidence>
<dbReference type="RefSeq" id="WP_120013133.1">
    <property type="nucleotide sequence ID" value="NZ_QZWZ01000003.1"/>
</dbReference>
<dbReference type="InterPro" id="IPR036188">
    <property type="entry name" value="FAD/NAD-bd_sf"/>
</dbReference>
<keyword evidence="1" id="KW-0560">Oxidoreductase</keyword>
<dbReference type="AlphaFoldDB" id="A0A3A5KWY7"/>